<proteinExistence type="predicted"/>
<sequence length="276" mass="31721">MFNPLNHWLSRAGKASTAISDEAWDAVFPENPMFAYLSQRDEYRLRDLAEKCLGRIPVVAGKEMQVTEYIKLTIAAQMALPILNLGVDHYHDVKEIVVYPDLFLSYWQSTDRAGVVHNRRRVLSGESWQRGPVILSWAHSHPEKEVLSYPSNVVIHEFAHKLDQLNGSMNGMPALHRDMDIPAWTHIMSQAFNRLNAECKDQQAQEFDPYAATKPAEFFAVSSEYFFLAPQILFDFSPDVYAQLSLYYRQDPLIYYMDQSLPDHIVKMDGDPHLLA</sequence>
<dbReference type="InterPro" id="IPR010384">
    <property type="entry name" value="MtfA_fam"/>
</dbReference>
<organism evidence="1">
    <name type="scientific">uncultured Thiotrichaceae bacterium</name>
    <dbReference type="NCBI Taxonomy" id="298394"/>
    <lineage>
        <taxon>Bacteria</taxon>
        <taxon>Pseudomonadati</taxon>
        <taxon>Pseudomonadota</taxon>
        <taxon>Gammaproteobacteria</taxon>
        <taxon>Thiotrichales</taxon>
        <taxon>Thiotrichaceae</taxon>
        <taxon>environmental samples</taxon>
    </lineage>
</organism>
<dbReference type="InterPro" id="IPR024079">
    <property type="entry name" value="MetalloPept_cat_dom_sf"/>
</dbReference>
<evidence type="ECO:0008006" key="2">
    <source>
        <dbReference type="Google" id="ProtNLM"/>
    </source>
</evidence>
<dbReference type="SUPFAM" id="SSF55486">
    <property type="entry name" value="Metalloproteases ('zincins'), catalytic domain"/>
    <property type="match status" value="1"/>
</dbReference>
<dbReference type="GO" id="GO:0004177">
    <property type="term" value="F:aminopeptidase activity"/>
    <property type="evidence" value="ECO:0007669"/>
    <property type="project" value="TreeGrafter"/>
</dbReference>
<dbReference type="Pfam" id="PF06167">
    <property type="entry name" value="Peptidase_M90"/>
    <property type="match status" value="1"/>
</dbReference>
<dbReference type="EMBL" id="CACVAY010000129">
    <property type="protein sequence ID" value="CAA6825889.1"/>
    <property type="molecule type" value="Genomic_DNA"/>
</dbReference>
<dbReference type="AlphaFoldDB" id="A0A6S6UFU7"/>
<dbReference type="CDD" id="cd20169">
    <property type="entry name" value="Peptidase_M90_mtfA"/>
    <property type="match status" value="1"/>
</dbReference>
<dbReference type="Gene3D" id="1.10.472.150">
    <property type="entry name" value="Glucose-regulated metallo-peptidase M90, N-terminal domain"/>
    <property type="match status" value="1"/>
</dbReference>
<reference evidence="1" key="1">
    <citation type="submission" date="2020-01" db="EMBL/GenBank/DDBJ databases">
        <authorList>
            <person name="Meier V. D."/>
            <person name="Meier V D."/>
        </authorList>
    </citation>
    <scope>NUCLEOTIDE SEQUENCE</scope>
    <source>
        <strain evidence="1">HLG_WM_MAG_07</strain>
    </source>
</reference>
<protein>
    <recommendedName>
        <fullName evidence="2">Inner membrane protein</fullName>
    </recommendedName>
</protein>
<dbReference type="GO" id="GO:0008237">
    <property type="term" value="F:metallopeptidase activity"/>
    <property type="evidence" value="ECO:0007669"/>
    <property type="project" value="InterPro"/>
</dbReference>
<dbReference type="InterPro" id="IPR042252">
    <property type="entry name" value="MtfA_N"/>
</dbReference>
<dbReference type="PANTHER" id="PTHR30164:SF2">
    <property type="entry name" value="PROTEIN MTFA"/>
    <property type="match status" value="1"/>
</dbReference>
<evidence type="ECO:0000313" key="1">
    <source>
        <dbReference type="EMBL" id="CAA6825889.1"/>
    </source>
</evidence>
<dbReference type="GO" id="GO:0005829">
    <property type="term" value="C:cytosol"/>
    <property type="evidence" value="ECO:0007669"/>
    <property type="project" value="TreeGrafter"/>
</dbReference>
<gene>
    <name evidence="1" type="ORF">HELGO_WM8056</name>
</gene>
<accession>A0A6S6UFU7</accession>
<dbReference type="Gene3D" id="3.40.390.10">
    <property type="entry name" value="Collagenase (Catalytic Domain)"/>
    <property type="match status" value="1"/>
</dbReference>
<name>A0A6S6UFU7_9GAMM</name>
<dbReference type="PANTHER" id="PTHR30164">
    <property type="entry name" value="MTFA PEPTIDASE"/>
    <property type="match status" value="1"/>
</dbReference>